<dbReference type="InParanoid" id="G0QTV9"/>
<dbReference type="Proteomes" id="UP000008983">
    <property type="component" value="Unassembled WGS sequence"/>
</dbReference>
<reference evidence="1 2" key="1">
    <citation type="submission" date="2011-07" db="EMBL/GenBank/DDBJ databases">
        <authorList>
            <person name="Coyne R."/>
            <person name="Brami D."/>
            <person name="Johnson J."/>
            <person name="Hostetler J."/>
            <person name="Hannick L."/>
            <person name="Clark T."/>
            <person name="Cassidy-Hanley D."/>
            <person name="Inman J."/>
        </authorList>
    </citation>
    <scope>NUCLEOTIDE SEQUENCE [LARGE SCALE GENOMIC DNA]</scope>
    <source>
        <strain evidence="1 2">G5</strain>
    </source>
</reference>
<evidence type="ECO:0000313" key="2">
    <source>
        <dbReference type="Proteomes" id="UP000008983"/>
    </source>
</evidence>
<name>G0QTV9_ICHMU</name>
<dbReference type="EMBL" id="GL983880">
    <property type="protein sequence ID" value="EGR31347.1"/>
    <property type="molecule type" value="Genomic_DNA"/>
</dbReference>
<evidence type="ECO:0000313" key="1">
    <source>
        <dbReference type="EMBL" id="EGR31347.1"/>
    </source>
</evidence>
<dbReference type="RefSeq" id="XP_004034833.1">
    <property type="nucleotide sequence ID" value="XM_004034785.1"/>
</dbReference>
<sequence>MGGSKNKKFYLQFYLNKKTSEINKKPKNYDQITLKILEIENPESKKNKELTQEELFQKNFQKLNEIQSIQQTIGIFFQKIKQNKQRQINKTKKRKKQLIRMVQYIS</sequence>
<gene>
    <name evidence="1" type="ORF">IMG5_112170</name>
</gene>
<accession>G0QTV9</accession>
<dbReference type="GeneID" id="14907486"/>
<organism evidence="1 2">
    <name type="scientific">Ichthyophthirius multifiliis</name>
    <name type="common">White spot disease agent</name>
    <name type="synonym">Ich</name>
    <dbReference type="NCBI Taxonomy" id="5932"/>
    <lineage>
        <taxon>Eukaryota</taxon>
        <taxon>Sar</taxon>
        <taxon>Alveolata</taxon>
        <taxon>Ciliophora</taxon>
        <taxon>Intramacronucleata</taxon>
        <taxon>Oligohymenophorea</taxon>
        <taxon>Hymenostomatida</taxon>
        <taxon>Ophryoglenina</taxon>
        <taxon>Ichthyophthirius</taxon>
    </lineage>
</organism>
<dbReference type="AlphaFoldDB" id="G0QTV9"/>
<keyword evidence="2" id="KW-1185">Reference proteome</keyword>
<proteinExistence type="predicted"/>
<protein>
    <submittedName>
        <fullName evidence="1">Uncharacterized protein</fullName>
    </submittedName>
</protein>